<dbReference type="Proteomes" id="UP000694844">
    <property type="component" value="Chromosome 10"/>
</dbReference>
<evidence type="ECO:0000256" key="1">
    <source>
        <dbReference type="SAM" id="MobiDB-lite"/>
    </source>
</evidence>
<dbReference type="OrthoDB" id="5988713at2759"/>
<dbReference type="SUPFAM" id="SSF56672">
    <property type="entry name" value="DNA/RNA polymerases"/>
    <property type="match status" value="1"/>
</dbReference>
<evidence type="ECO:0000313" key="3">
    <source>
        <dbReference type="RefSeq" id="XP_022311715.1"/>
    </source>
</evidence>
<reference evidence="3" key="1">
    <citation type="submission" date="2025-08" db="UniProtKB">
        <authorList>
            <consortium name="RefSeq"/>
        </authorList>
    </citation>
    <scope>IDENTIFICATION</scope>
    <source>
        <tissue evidence="3">Whole sample</tissue>
    </source>
</reference>
<dbReference type="PANTHER" id="PTHR33206">
    <property type="entry name" value="PROTEIN CBG10425"/>
    <property type="match status" value="1"/>
</dbReference>
<accession>A0A8B8C7V3</accession>
<dbReference type="GO" id="GO:0006281">
    <property type="term" value="P:DNA repair"/>
    <property type="evidence" value="ECO:0007669"/>
    <property type="project" value="UniProtKB-ARBA"/>
</dbReference>
<sequence length="1213" mass="143893">MQSRPNSKWSVYVVTNIRWMVTRTNYILRSNRKLPDYIRKKRSIVALDTRSDNGALLEDNLCAFRCLAYHRTKKRRLERQTIQYYREYFSERLSKRTNFKGLCLDDIPKFQNTFDVNVNIFQLFENDTCVNIYRSRGQHDDTMNLNLYQDHLSYITQMNVYCKKYECRNCKTLFPTHVRVMRHEKRCKEATRYIYPGGYYARPQHIFEELQHLDIKVDDDLRFYPYFITFDFEALLLTDHLPSNTQKLSWTHEHQPVSFSMCSNVPNHLEPVFEFDSNVESLVRKFVQRAYQIQSTAQKYMKSRFSAVFKKLSIEAKKLQELAEETDEDENDDDDDFDDDENDMHRAVNTPLVKHIKRIQGRLENYVNEIPILGYNSGKYDLNLIKSKLADCLELDKSERNFVVKKCNQYMCISNGDLKFLDISNFVAPGFSYDKFIKSYEIDLHKSYFPYEFCTAYEKLQHSELPPYEAFYSSLKNCNVLEEEFSRYQQLVEVEKVPVSVALKTMNLKETPATGQENYRHLLELWRDQGMRNMIDFLRFYNNLDVLPFCHAVSKMLRFYMTRNIDLFKTCISVPGVARELVFRSSAGNAHFACFDKKNEDLYQLFRKGMCGGPAIIFHRYHERDVTRIRKNKPCKKIIGYDANALYLWALGQKMPTGPFTIRKEENDFRLVKRDRYLKALYYLEWLRYDKGLTIQHYFNQGKEFRIGPYLVDGFSSENKKVYEFNGCYFHHHDCELTQNITNPKWLKQKKKCQKRERERIEYIRSQGYDIEIFWECQYENMLRTCPPFREFVNTQRNQRPLENRATLSKEQIITAVREEKIFGALEVDIHVPEHLLETFAEMSPIFCNSHIPFEALGTYTQDTGKRLNLTQNPRKLLVGGMRARKILLATPLLKWYIEHELCISRIYQIIEFSPNACFKTFTEDVSSARRRGDTDTAFEIFAETMKLIGNSAYGSMIMNKEKHVDITYCQPKEKASYFVNKKRFRNLTELDKDYFEIELAKSRIKLDLPIQIGYFILQYAKLRMLEFYYDCVDRYCSRRDFELMSMDTDSLYMAISGETLTDIVTPDMAEHFEKEKRRWFRRTNPPEAAAYDRREPGLFKEEFVGTSMVALCSKTYCVENKTDIRKSKFSCKGLNKRNFTHPILLYKRVLDENSSARETNRGFRALHNTVFTYTQHRQGLTSFYPKRKVLADGVSTTYLDITLSPWDPLPPS</sequence>
<dbReference type="InterPro" id="IPR023211">
    <property type="entry name" value="DNA_pol_palm_dom_sf"/>
</dbReference>
<dbReference type="RefSeq" id="XP_022311715.1">
    <property type="nucleotide sequence ID" value="XM_022456007.1"/>
</dbReference>
<evidence type="ECO:0000313" key="2">
    <source>
        <dbReference type="Proteomes" id="UP000694844"/>
    </source>
</evidence>
<dbReference type="Gene3D" id="3.40.960.10">
    <property type="entry name" value="VSR Endonuclease"/>
    <property type="match status" value="1"/>
</dbReference>
<feature type="compositionally biased region" description="Acidic residues" evidence="1">
    <location>
        <begin position="322"/>
        <end position="342"/>
    </location>
</feature>
<dbReference type="GeneID" id="111116950"/>
<dbReference type="SUPFAM" id="SSF52980">
    <property type="entry name" value="Restriction endonuclease-like"/>
    <property type="match status" value="1"/>
</dbReference>
<feature type="region of interest" description="Disordered" evidence="1">
    <location>
        <begin position="322"/>
        <end position="344"/>
    </location>
</feature>
<protein>
    <submittedName>
        <fullName evidence="3">Uncharacterized protein LOC111116950</fullName>
    </submittedName>
</protein>
<keyword evidence="2" id="KW-1185">Reference proteome</keyword>
<gene>
    <name evidence="3" type="primary">LOC111116950</name>
</gene>
<dbReference type="InterPro" id="IPR043502">
    <property type="entry name" value="DNA/RNA_pol_sf"/>
</dbReference>
<dbReference type="PANTHER" id="PTHR33206:SF1">
    <property type="entry name" value="DNA-DIRECTED DNA POLYMERASE"/>
    <property type="match status" value="1"/>
</dbReference>
<dbReference type="InterPro" id="IPR011335">
    <property type="entry name" value="Restrct_endonuc-II-like"/>
</dbReference>
<dbReference type="KEGG" id="cvn:111116950"/>
<organism evidence="2 3">
    <name type="scientific">Crassostrea virginica</name>
    <name type="common">Eastern oyster</name>
    <dbReference type="NCBI Taxonomy" id="6565"/>
    <lineage>
        <taxon>Eukaryota</taxon>
        <taxon>Metazoa</taxon>
        <taxon>Spiralia</taxon>
        <taxon>Lophotrochozoa</taxon>
        <taxon>Mollusca</taxon>
        <taxon>Bivalvia</taxon>
        <taxon>Autobranchia</taxon>
        <taxon>Pteriomorphia</taxon>
        <taxon>Ostreida</taxon>
        <taxon>Ostreoidea</taxon>
        <taxon>Ostreidae</taxon>
        <taxon>Crassostrea</taxon>
    </lineage>
</organism>
<name>A0A8B8C7V3_CRAVI</name>
<dbReference type="Gene3D" id="3.90.1600.10">
    <property type="entry name" value="Palm domain of DNA polymerase"/>
    <property type="match status" value="1"/>
</dbReference>
<dbReference type="AlphaFoldDB" id="A0A8B8C7V3"/>
<proteinExistence type="predicted"/>